<organism evidence="3">
    <name type="scientific">Brassica campestris</name>
    <name type="common">Field mustard</name>
    <dbReference type="NCBI Taxonomy" id="3711"/>
    <lineage>
        <taxon>Eukaryota</taxon>
        <taxon>Viridiplantae</taxon>
        <taxon>Streptophyta</taxon>
        <taxon>Embryophyta</taxon>
        <taxon>Tracheophyta</taxon>
        <taxon>Spermatophyta</taxon>
        <taxon>Magnoliopsida</taxon>
        <taxon>eudicotyledons</taxon>
        <taxon>Gunneridae</taxon>
        <taxon>Pentapetalae</taxon>
        <taxon>rosids</taxon>
        <taxon>malvids</taxon>
        <taxon>Brassicales</taxon>
        <taxon>Brassicaceae</taxon>
        <taxon>Brassiceae</taxon>
        <taxon>Brassica</taxon>
    </lineage>
</organism>
<sequence length="147" mass="16225">MDARIDEIKSKLCTALSNGNTVDAAYKHAITSGLEDNVFQARTTRILGLLETSTMTARHWLNKFYGPDFPQFITMVVEQQADEALKESEMALKLMQAAVTAATERKKAREEEGKTKENEDCEEPGKKKARKTTKEGEASNNPGGSNA</sequence>
<evidence type="ECO:0000256" key="1">
    <source>
        <dbReference type="SAM" id="MobiDB-lite"/>
    </source>
</evidence>
<feature type="region of interest" description="Disordered" evidence="1">
    <location>
        <begin position="101"/>
        <end position="147"/>
    </location>
</feature>
<feature type="compositionally biased region" description="Basic and acidic residues" evidence="1">
    <location>
        <begin position="103"/>
        <end position="137"/>
    </location>
</feature>
<reference evidence="3" key="1">
    <citation type="submission" date="2018-11" db="EMBL/GenBank/DDBJ databases">
        <authorList>
            <consortium name="Genoscope - CEA"/>
            <person name="William W."/>
        </authorList>
    </citation>
    <scope>NUCLEOTIDE SEQUENCE</scope>
</reference>
<name>A0A3P5YRC3_BRACM</name>
<proteinExistence type="predicted"/>
<dbReference type="EMBL" id="LR031568">
    <property type="protein sequence ID" value="VDC62418.1"/>
    <property type="molecule type" value="Genomic_DNA"/>
</dbReference>
<dbReference type="Gramene" id="A09p58060.2_BraZ1">
    <property type="protein sequence ID" value="A09p58060.2_BraZ1.CDS.1"/>
    <property type="gene ID" value="A09g58060.2_BraZ1"/>
</dbReference>
<protein>
    <submittedName>
        <fullName evidence="2">Uncharacterized protein</fullName>
    </submittedName>
</protein>
<accession>A0A3P5YRC3</accession>
<dbReference type="AlphaFoldDB" id="A0A3P5YRC3"/>
<gene>
    <name evidence="3" type="ORF">BRAA09T40029Z</name>
    <name evidence="2" type="ORF">BRAPAZ1V2_A09P58060.2</name>
</gene>
<feature type="compositionally biased region" description="Polar residues" evidence="1">
    <location>
        <begin position="138"/>
        <end position="147"/>
    </location>
</feature>
<evidence type="ECO:0000313" key="2">
    <source>
        <dbReference type="EMBL" id="CAG7865339.1"/>
    </source>
</evidence>
<evidence type="ECO:0000313" key="3">
    <source>
        <dbReference type="EMBL" id="VDC62418.1"/>
    </source>
</evidence>
<dbReference type="Proteomes" id="UP000694005">
    <property type="component" value="Chromosome A09"/>
</dbReference>
<dbReference type="EMBL" id="LS974625">
    <property type="protein sequence ID" value="CAG7865339.1"/>
    <property type="molecule type" value="Genomic_DNA"/>
</dbReference>